<keyword evidence="3" id="KW-1185">Reference proteome</keyword>
<reference evidence="2" key="1">
    <citation type="submission" date="2020-10" db="EMBL/GenBank/DDBJ databases">
        <authorList>
            <person name="Castelo-Branco R."/>
            <person name="Eusebio N."/>
            <person name="Adriana R."/>
            <person name="Vieira A."/>
            <person name="Brugerolle De Fraissinette N."/>
            <person name="Rezende De Castro R."/>
            <person name="Schneider M.P."/>
            <person name="Vasconcelos V."/>
            <person name="Leao P.N."/>
        </authorList>
    </citation>
    <scope>NUCLEOTIDE SEQUENCE</scope>
    <source>
        <strain evidence="2">LEGE 11480</strain>
    </source>
</reference>
<keyword evidence="1" id="KW-0732">Signal</keyword>
<accession>A0A928Z5Z8</accession>
<sequence>MKLANWRRNLVAVLLVCTLWITGCQAQAPSQFSQVQKETAKSGSVAVAKDATKGGEFNKFFPKATDGYDRVYTQEKKGFAEAKLKKDGKDVAMLAISDTRSIPGSAAKYANSTEKISGYPAVSIGNSQTSVLVGDYQVKVLSRNPQFTKEARIDWLSKFDLKGLSKLK</sequence>
<name>A0A928Z5Z8_9CYAN</name>
<dbReference type="PROSITE" id="PS51257">
    <property type="entry name" value="PROKAR_LIPOPROTEIN"/>
    <property type="match status" value="1"/>
</dbReference>
<feature type="chain" id="PRO_5036988867" evidence="1">
    <location>
        <begin position="27"/>
        <end position="168"/>
    </location>
</feature>
<dbReference type="Proteomes" id="UP000625316">
    <property type="component" value="Unassembled WGS sequence"/>
</dbReference>
<feature type="signal peptide" evidence="1">
    <location>
        <begin position="1"/>
        <end position="26"/>
    </location>
</feature>
<dbReference type="RefSeq" id="WP_264327338.1">
    <property type="nucleotide sequence ID" value="NZ_JADEXQ010000109.1"/>
</dbReference>
<evidence type="ECO:0000313" key="2">
    <source>
        <dbReference type="EMBL" id="MBE9032522.1"/>
    </source>
</evidence>
<gene>
    <name evidence="2" type="ORF">IQ266_22545</name>
</gene>
<dbReference type="EMBL" id="JADEXQ010000109">
    <property type="protein sequence ID" value="MBE9032522.1"/>
    <property type="molecule type" value="Genomic_DNA"/>
</dbReference>
<protein>
    <submittedName>
        <fullName evidence="2">Uncharacterized protein</fullName>
    </submittedName>
</protein>
<evidence type="ECO:0000313" key="3">
    <source>
        <dbReference type="Proteomes" id="UP000625316"/>
    </source>
</evidence>
<evidence type="ECO:0000256" key="1">
    <source>
        <dbReference type="SAM" id="SignalP"/>
    </source>
</evidence>
<organism evidence="2 3">
    <name type="scientific">Romeriopsis navalis LEGE 11480</name>
    <dbReference type="NCBI Taxonomy" id="2777977"/>
    <lineage>
        <taxon>Bacteria</taxon>
        <taxon>Bacillati</taxon>
        <taxon>Cyanobacteriota</taxon>
        <taxon>Cyanophyceae</taxon>
        <taxon>Leptolyngbyales</taxon>
        <taxon>Leptolyngbyaceae</taxon>
        <taxon>Romeriopsis</taxon>
        <taxon>Romeriopsis navalis</taxon>
    </lineage>
</organism>
<dbReference type="AlphaFoldDB" id="A0A928Z5Z8"/>
<proteinExistence type="predicted"/>
<comment type="caution">
    <text evidence="2">The sequence shown here is derived from an EMBL/GenBank/DDBJ whole genome shotgun (WGS) entry which is preliminary data.</text>
</comment>